<sequence length="550" mass="59594">RTQRNPALAIASAAAFALLSIVSVGSTVSAVMLEGARRDTEEQRGNAIAALGREATARKQAETNLQHARRAVDEFFTSASEHALVEGDSVDCVLSNCVLNLVRPEDRRQLFREIFRVLKPGGHLAAFGGTRTYHRMVCAIEDAGFEIRDSLHWIYGTGFPKSLNVAKAIDKRRNEDEEPTRVICRIVRAAMDAEEVSSPNLVHHFGDCHPRLIDHWAARDTDSQPSLPTWDQWVRLKDVLGIDDAADDEVRQLNDRKGQDGDAYQGAEVVGEQTGQVPGFAGDRFNVIDTTIREPSDDAAPWSGWGTALKPAHEPVVLARKPLGGTVAGSVLEHGTGALNIDACRVPGDAVPSWFGGAKGAAHDTVFGHSDKYRSKSSDLGRWPPNLLFTHDPDCGETECVPECAVLELSSQARIAQKYFPCFRYEPKPSTAEREAGLGHHEKHSAGELTDRQEGTAGLGNPRAGAGRTSAGRANTHPTVKPIALMQWLCRLVTPPQGIVLDPFCGSGTTGAAALRENFGFVGIEKSPEYAKIARSRIMGDAPLLNRMAP</sequence>
<dbReference type="InterPro" id="IPR001091">
    <property type="entry name" value="RM_Methyltransferase"/>
</dbReference>
<dbReference type="AlphaFoldDB" id="A0A0F9NE48"/>
<comment type="caution">
    <text evidence="6">The sequence shown here is derived from an EMBL/GenBank/DDBJ whole genome shotgun (WGS) entry which is preliminary data.</text>
</comment>
<name>A0A0F9NE48_9ZZZZ</name>
<evidence type="ECO:0000256" key="1">
    <source>
        <dbReference type="ARBA" id="ARBA00022603"/>
    </source>
</evidence>
<dbReference type="SUPFAM" id="SSF53335">
    <property type="entry name" value="S-adenosyl-L-methionine-dependent methyltransferases"/>
    <property type="match status" value="2"/>
</dbReference>
<feature type="domain" description="Methyltransferase type 11" evidence="5">
    <location>
        <begin position="48"/>
        <end position="125"/>
    </location>
</feature>
<proteinExistence type="predicted"/>
<dbReference type="GO" id="GO:0008170">
    <property type="term" value="F:N-methyltransferase activity"/>
    <property type="evidence" value="ECO:0007669"/>
    <property type="project" value="InterPro"/>
</dbReference>
<keyword evidence="2" id="KW-0808">Transferase</keyword>
<evidence type="ECO:0008006" key="7">
    <source>
        <dbReference type="Google" id="ProtNLM"/>
    </source>
</evidence>
<evidence type="ECO:0000259" key="4">
    <source>
        <dbReference type="Pfam" id="PF01555"/>
    </source>
</evidence>
<reference evidence="6" key="1">
    <citation type="journal article" date="2015" name="Nature">
        <title>Complex archaea that bridge the gap between prokaryotes and eukaryotes.</title>
        <authorList>
            <person name="Spang A."/>
            <person name="Saw J.H."/>
            <person name="Jorgensen S.L."/>
            <person name="Zaremba-Niedzwiedzka K."/>
            <person name="Martijn J."/>
            <person name="Lind A.E."/>
            <person name="van Eijk R."/>
            <person name="Schleper C."/>
            <person name="Guy L."/>
            <person name="Ettema T.J."/>
        </authorList>
    </citation>
    <scope>NUCLEOTIDE SEQUENCE</scope>
</reference>
<dbReference type="EMBL" id="LAZR01007167">
    <property type="protein sequence ID" value="KKM87010.1"/>
    <property type="molecule type" value="Genomic_DNA"/>
</dbReference>
<keyword evidence="1" id="KW-0489">Methyltransferase</keyword>
<evidence type="ECO:0000313" key="6">
    <source>
        <dbReference type="EMBL" id="KKM87010.1"/>
    </source>
</evidence>
<dbReference type="CDD" id="cd02440">
    <property type="entry name" value="AdoMet_MTases"/>
    <property type="match status" value="1"/>
</dbReference>
<feature type="non-terminal residue" evidence="6">
    <location>
        <position position="1"/>
    </location>
</feature>
<feature type="domain" description="DNA methylase N-4/N-6" evidence="4">
    <location>
        <begin position="466"/>
        <end position="534"/>
    </location>
</feature>
<dbReference type="GO" id="GO:0032259">
    <property type="term" value="P:methylation"/>
    <property type="evidence" value="ECO:0007669"/>
    <property type="project" value="UniProtKB-KW"/>
</dbReference>
<feature type="region of interest" description="Disordered" evidence="3">
    <location>
        <begin position="444"/>
        <end position="477"/>
    </location>
</feature>
<protein>
    <recommendedName>
        <fullName evidence="7">DNA methylase N-4/N-6 domain-containing protein</fullName>
    </recommendedName>
</protein>
<dbReference type="Gene3D" id="3.40.50.150">
    <property type="entry name" value="Vaccinia Virus protein VP39"/>
    <property type="match status" value="2"/>
</dbReference>
<feature type="compositionally biased region" description="Basic and acidic residues" evidence="3">
    <location>
        <begin position="444"/>
        <end position="454"/>
    </location>
</feature>
<dbReference type="InterPro" id="IPR029063">
    <property type="entry name" value="SAM-dependent_MTases_sf"/>
</dbReference>
<evidence type="ECO:0000256" key="3">
    <source>
        <dbReference type="SAM" id="MobiDB-lite"/>
    </source>
</evidence>
<dbReference type="GO" id="GO:0008757">
    <property type="term" value="F:S-adenosylmethionine-dependent methyltransferase activity"/>
    <property type="evidence" value="ECO:0007669"/>
    <property type="project" value="InterPro"/>
</dbReference>
<dbReference type="InterPro" id="IPR002941">
    <property type="entry name" value="DNA_methylase_N4/N6"/>
</dbReference>
<feature type="compositionally biased region" description="Low complexity" evidence="3">
    <location>
        <begin position="463"/>
        <end position="474"/>
    </location>
</feature>
<dbReference type="PRINTS" id="PR00508">
    <property type="entry name" value="S21N4MTFRASE"/>
</dbReference>
<dbReference type="GO" id="GO:0003677">
    <property type="term" value="F:DNA binding"/>
    <property type="evidence" value="ECO:0007669"/>
    <property type="project" value="InterPro"/>
</dbReference>
<gene>
    <name evidence="6" type="ORF">LCGC14_1273280</name>
</gene>
<accession>A0A0F9NE48</accession>
<dbReference type="InterPro" id="IPR013216">
    <property type="entry name" value="Methyltransf_11"/>
</dbReference>
<organism evidence="6">
    <name type="scientific">marine sediment metagenome</name>
    <dbReference type="NCBI Taxonomy" id="412755"/>
    <lineage>
        <taxon>unclassified sequences</taxon>
        <taxon>metagenomes</taxon>
        <taxon>ecological metagenomes</taxon>
    </lineage>
</organism>
<dbReference type="Pfam" id="PF08241">
    <property type="entry name" value="Methyltransf_11"/>
    <property type="match status" value="1"/>
</dbReference>
<dbReference type="Pfam" id="PF01555">
    <property type="entry name" value="N6_N4_Mtase"/>
    <property type="match status" value="1"/>
</dbReference>
<evidence type="ECO:0000256" key="2">
    <source>
        <dbReference type="ARBA" id="ARBA00022679"/>
    </source>
</evidence>
<evidence type="ECO:0000259" key="5">
    <source>
        <dbReference type="Pfam" id="PF08241"/>
    </source>
</evidence>